<feature type="compositionally biased region" description="Low complexity" evidence="13">
    <location>
        <begin position="10"/>
        <end position="19"/>
    </location>
</feature>
<evidence type="ECO:0000256" key="7">
    <source>
        <dbReference type="ARBA" id="ARBA00022679"/>
    </source>
</evidence>
<keyword evidence="9 16" id="KW-0418">Kinase</keyword>
<dbReference type="OrthoDB" id="4062651at2759"/>
<keyword evidence="10" id="KW-0067">ATP-binding</keyword>
<dbReference type="FunFam" id="3.10.20.90:FF:000012">
    <property type="entry name" value="Serine/threonine-protein kinase WNK1 isoform 2"/>
    <property type="match status" value="1"/>
</dbReference>
<keyword evidence="5" id="KW-0723">Serine/threonine-protein kinase</keyword>
<feature type="compositionally biased region" description="Polar residues" evidence="13">
    <location>
        <begin position="595"/>
        <end position="606"/>
    </location>
</feature>
<dbReference type="Gene3D" id="1.10.510.10">
    <property type="entry name" value="Transferase(Phosphotransferase) domain 1"/>
    <property type="match status" value="1"/>
</dbReference>
<dbReference type="InterPro" id="IPR050588">
    <property type="entry name" value="WNK_Ser-Thr_kinase"/>
</dbReference>
<feature type="compositionally biased region" description="Low complexity" evidence="13">
    <location>
        <begin position="610"/>
        <end position="628"/>
    </location>
</feature>
<dbReference type="RefSeq" id="XP_019509645.1">
    <property type="nucleotide sequence ID" value="XM_019654100.1"/>
</dbReference>
<evidence type="ECO:0000256" key="8">
    <source>
        <dbReference type="ARBA" id="ARBA00022741"/>
    </source>
</evidence>
<dbReference type="Pfam" id="PF24889">
    <property type="entry name" value="CCTL2_WNK"/>
    <property type="match status" value="1"/>
</dbReference>
<evidence type="ECO:0000256" key="5">
    <source>
        <dbReference type="ARBA" id="ARBA00022527"/>
    </source>
</evidence>
<comment type="catalytic activity">
    <reaction evidence="12">
        <text>L-seryl-[protein] + ATP = O-phospho-L-seryl-[protein] + ADP + H(+)</text>
        <dbReference type="Rhea" id="RHEA:17989"/>
        <dbReference type="Rhea" id="RHEA-COMP:9863"/>
        <dbReference type="Rhea" id="RHEA-COMP:11604"/>
        <dbReference type="ChEBI" id="CHEBI:15378"/>
        <dbReference type="ChEBI" id="CHEBI:29999"/>
        <dbReference type="ChEBI" id="CHEBI:30616"/>
        <dbReference type="ChEBI" id="CHEBI:83421"/>
        <dbReference type="ChEBI" id="CHEBI:456216"/>
        <dbReference type="EC" id="2.7.11.1"/>
    </reaction>
</comment>
<dbReference type="SMART" id="SM00220">
    <property type="entry name" value="S_TKc"/>
    <property type="match status" value="1"/>
</dbReference>
<dbReference type="InterPro" id="IPR008271">
    <property type="entry name" value="Ser/Thr_kinase_AS"/>
</dbReference>
<proteinExistence type="predicted"/>
<feature type="compositionally biased region" description="Low complexity" evidence="13">
    <location>
        <begin position="712"/>
        <end position="756"/>
    </location>
</feature>
<feature type="compositionally biased region" description="Low complexity" evidence="13">
    <location>
        <begin position="1295"/>
        <end position="1317"/>
    </location>
</feature>
<feature type="region of interest" description="Disordered" evidence="13">
    <location>
        <begin position="1"/>
        <end position="81"/>
    </location>
</feature>
<feature type="region of interest" description="Disordered" evidence="13">
    <location>
        <begin position="1194"/>
        <end position="1244"/>
    </location>
</feature>
<organism evidence="15 16">
    <name type="scientific">Hipposideros armiger</name>
    <name type="common">Great Himalayan leaf-nosed bat</name>
    <dbReference type="NCBI Taxonomy" id="186990"/>
    <lineage>
        <taxon>Eukaryota</taxon>
        <taxon>Metazoa</taxon>
        <taxon>Chordata</taxon>
        <taxon>Craniata</taxon>
        <taxon>Vertebrata</taxon>
        <taxon>Euteleostomi</taxon>
        <taxon>Mammalia</taxon>
        <taxon>Eutheria</taxon>
        <taxon>Laurasiatheria</taxon>
        <taxon>Chiroptera</taxon>
        <taxon>Yinpterochiroptera</taxon>
        <taxon>Rhinolophoidea</taxon>
        <taxon>Hipposideridae</taxon>
        <taxon>Hipposideros</taxon>
    </lineage>
</organism>
<dbReference type="GO" id="GO:0004674">
    <property type="term" value="F:protein serine/threonine kinase activity"/>
    <property type="evidence" value="ECO:0007669"/>
    <property type="project" value="UniProtKB-KW"/>
</dbReference>
<evidence type="ECO:0000256" key="2">
    <source>
        <dbReference type="ARBA" id="ARBA00004496"/>
    </source>
</evidence>
<dbReference type="Gene3D" id="3.10.20.90">
    <property type="entry name" value="Phosphatidylinositol 3-kinase Catalytic Subunit, Chain A, domain 1"/>
    <property type="match status" value="2"/>
</dbReference>
<dbReference type="CDD" id="cd14030">
    <property type="entry name" value="STKc_WNK1"/>
    <property type="match status" value="1"/>
</dbReference>
<feature type="compositionally biased region" description="Low complexity" evidence="13">
    <location>
        <begin position="765"/>
        <end position="774"/>
    </location>
</feature>
<reference evidence="16" key="1">
    <citation type="submission" date="2025-08" db="UniProtKB">
        <authorList>
            <consortium name="RefSeq"/>
        </authorList>
    </citation>
    <scope>IDENTIFICATION</scope>
    <source>
        <tissue evidence="16">Muscle</tissue>
    </source>
</reference>
<dbReference type="Proteomes" id="UP000694851">
    <property type="component" value="Unplaced"/>
</dbReference>
<dbReference type="InterPro" id="IPR024678">
    <property type="entry name" value="Kinase_OSR1/WNK_CCT"/>
</dbReference>
<evidence type="ECO:0000256" key="4">
    <source>
        <dbReference type="ARBA" id="ARBA00022490"/>
    </source>
</evidence>
<dbReference type="InterPro" id="IPR056865">
    <property type="entry name" value="CCTL2_WNK"/>
</dbReference>
<feature type="compositionally biased region" description="Low complexity" evidence="13">
    <location>
        <begin position="126"/>
        <end position="160"/>
    </location>
</feature>
<keyword evidence="4" id="KW-0963">Cytoplasm</keyword>
<dbReference type="GeneID" id="109388958"/>
<evidence type="ECO:0000256" key="1">
    <source>
        <dbReference type="ARBA" id="ARBA00001946"/>
    </source>
</evidence>
<dbReference type="GO" id="GO:0005524">
    <property type="term" value="F:ATP binding"/>
    <property type="evidence" value="ECO:0007669"/>
    <property type="project" value="UniProtKB-KW"/>
</dbReference>
<feature type="compositionally biased region" description="Basic residues" evidence="13">
    <location>
        <begin position="855"/>
        <end position="877"/>
    </location>
</feature>
<feature type="compositionally biased region" description="Basic residues" evidence="13">
    <location>
        <begin position="1883"/>
        <end position="1895"/>
    </location>
</feature>
<dbReference type="GO" id="GO:0005737">
    <property type="term" value="C:cytoplasm"/>
    <property type="evidence" value="ECO:0007669"/>
    <property type="project" value="UniProtKB-SubCell"/>
</dbReference>
<protein>
    <recommendedName>
        <fullName evidence="3">non-specific serine/threonine protein kinase</fullName>
        <ecNumber evidence="3">2.7.11.1</ecNumber>
    </recommendedName>
</protein>
<dbReference type="Pfam" id="PF00069">
    <property type="entry name" value="Pkinase"/>
    <property type="match status" value="1"/>
</dbReference>
<dbReference type="InterPro" id="IPR000719">
    <property type="entry name" value="Prot_kinase_dom"/>
</dbReference>
<keyword evidence="15" id="KW-1185">Reference proteome</keyword>
<feature type="compositionally biased region" description="Low complexity" evidence="13">
    <location>
        <begin position="1896"/>
        <end position="1906"/>
    </location>
</feature>
<keyword evidence="8" id="KW-0547">Nucleotide-binding</keyword>
<comment type="subcellular location">
    <subcellularLocation>
        <location evidence="2">Cytoplasm</location>
    </subcellularLocation>
</comment>
<evidence type="ECO:0000256" key="10">
    <source>
        <dbReference type="ARBA" id="ARBA00022840"/>
    </source>
</evidence>
<accession>A0A8B7SCU2</accession>
<feature type="compositionally biased region" description="Basic and acidic residues" evidence="13">
    <location>
        <begin position="1629"/>
        <end position="1645"/>
    </location>
</feature>
<feature type="compositionally biased region" description="Low complexity" evidence="13">
    <location>
        <begin position="29"/>
        <end position="49"/>
    </location>
</feature>
<evidence type="ECO:0000259" key="14">
    <source>
        <dbReference type="PROSITE" id="PS50011"/>
    </source>
</evidence>
<dbReference type="PANTHER" id="PTHR13902">
    <property type="entry name" value="SERINE/THREONINE-PROTEIN KINASE WNK WITH NO LYSINE -RELATED"/>
    <property type="match status" value="1"/>
</dbReference>
<dbReference type="FunFam" id="3.30.200.20:FF:000494">
    <property type="entry name" value="serine/threonine-protein kinase WNK2 isoform X2"/>
    <property type="match status" value="1"/>
</dbReference>
<dbReference type="PROSITE" id="PS00108">
    <property type="entry name" value="PROTEIN_KINASE_ST"/>
    <property type="match status" value="1"/>
</dbReference>
<dbReference type="SUPFAM" id="SSF56112">
    <property type="entry name" value="Protein kinase-like (PK-like)"/>
    <property type="match status" value="1"/>
</dbReference>
<dbReference type="FunFam" id="1.10.510.10:FF:000006">
    <property type="entry name" value="Serine/threonine-protein kinase WNK1 isoform 2"/>
    <property type="match status" value="1"/>
</dbReference>
<evidence type="ECO:0000256" key="9">
    <source>
        <dbReference type="ARBA" id="ARBA00022777"/>
    </source>
</evidence>
<keyword evidence="7" id="KW-0808">Transferase</keyword>
<feature type="region of interest" description="Disordered" evidence="13">
    <location>
        <begin position="1782"/>
        <end position="1802"/>
    </location>
</feature>
<feature type="compositionally biased region" description="Pro residues" evidence="13">
    <location>
        <begin position="806"/>
        <end position="816"/>
    </location>
</feature>
<evidence type="ECO:0000313" key="16">
    <source>
        <dbReference type="RefSeq" id="XP_019509645.1"/>
    </source>
</evidence>
<dbReference type="EC" id="2.7.11.1" evidence="3"/>
<feature type="compositionally biased region" description="Basic and acidic residues" evidence="13">
    <location>
        <begin position="50"/>
        <end position="66"/>
    </location>
</feature>
<comment type="catalytic activity">
    <reaction evidence="11">
        <text>L-threonyl-[protein] + ATP = O-phospho-L-threonyl-[protein] + ADP + H(+)</text>
        <dbReference type="Rhea" id="RHEA:46608"/>
        <dbReference type="Rhea" id="RHEA-COMP:11060"/>
        <dbReference type="Rhea" id="RHEA-COMP:11605"/>
        <dbReference type="ChEBI" id="CHEBI:15378"/>
        <dbReference type="ChEBI" id="CHEBI:30013"/>
        <dbReference type="ChEBI" id="CHEBI:30616"/>
        <dbReference type="ChEBI" id="CHEBI:61977"/>
        <dbReference type="ChEBI" id="CHEBI:456216"/>
        <dbReference type="EC" id="2.7.11.1"/>
    </reaction>
</comment>
<feature type="region of interest" description="Disordered" evidence="13">
    <location>
        <begin position="574"/>
        <end position="878"/>
    </location>
</feature>
<feature type="region of interest" description="Disordered" evidence="13">
    <location>
        <begin position="1070"/>
        <end position="1095"/>
    </location>
</feature>
<evidence type="ECO:0000256" key="11">
    <source>
        <dbReference type="ARBA" id="ARBA00047899"/>
    </source>
</evidence>
<feature type="compositionally biased region" description="Low complexity" evidence="13">
    <location>
        <begin position="1648"/>
        <end position="1666"/>
    </location>
</feature>
<feature type="region of interest" description="Disordered" evidence="13">
    <location>
        <begin position="1504"/>
        <end position="1549"/>
    </location>
</feature>
<evidence type="ECO:0000256" key="6">
    <source>
        <dbReference type="ARBA" id="ARBA00022553"/>
    </source>
</evidence>
<evidence type="ECO:0000256" key="3">
    <source>
        <dbReference type="ARBA" id="ARBA00012513"/>
    </source>
</evidence>
<feature type="compositionally biased region" description="Polar residues" evidence="13">
    <location>
        <begin position="640"/>
        <end position="692"/>
    </location>
</feature>
<evidence type="ECO:0000256" key="12">
    <source>
        <dbReference type="ARBA" id="ARBA00048679"/>
    </source>
</evidence>
<feature type="compositionally biased region" description="Polar residues" evidence="13">
    <location>
        <begin position="2029"/>
        <end position="2057"/>
    </location>
</feature>
<feature type="compositionally biased region" description="Polar residues" evidence="13">
    <location>
        <begin position="791"/>
        <end position="800"/>
    </location>
</feature>
<feature type="domain" description="Protein kinase" evidence="14">
    <location>
        <begin position="223"/>
        <end position="481"/>
    </location>
</feature>
<dbReference type="FunFam" id="3.10.20.90:FF:000007">
    <property type="entry name" value="Serine/threonine-protein kinase WNK1 isoform 1"/>
    <property type="match status" value="1"/>
</dbReference>
<evidence type="ECO:0000313" key="15">
    <source>
        <dbReference type="Proteomes" id="UP000694851"/>
    </source>
</evidence>
<dbReference type="CTD" id="65125"/>
<feature type="compositionally biased region" description="Polar residues" evidence="13">
    <location>
        <begin position="1070"/>
        <end position="1088"/>
    </location>
</feature>
<dbReference type="Gene3D" id="3.30.200.20">
    <property type="entry name" value="Phosphorylase Kinase, domain 1"/>
    <property type="match status" value="1"/>
</dbReference>
<feature type="region of interest" description="Disordered" evidence="13">
    <location>
        <begin position="1628"/>
        <end position="1707"/>
    </location>
</feature>
<name>A0A8B7SCU2_HIPAR</name>
<dbReference type="PROSITE" id="PS50011">
    <property type="entry name" value="PROTEIN_KINASE_DOM"/>
    <property type="match status" value="1"/>
</dbReference>
<feature type="region of interest" description="Disordered" evidence="13">
    <location>
        <begin position="2027"/>
        <end position="2057"/>
    </location>
</feature>
<evidence type="ECO:0000256" key="13">
    <source>
        <dbReference type="SAM" id="MobiDB-lite"/>
    </source>
</evidence>
<dbReference type="InterPro" id="IPR011009">
    <property type="entry name" value="Kinase-like_dom_sf"/>
</dbReference>
<sequence length="2197" mass="231418">MSGGAAEKQSSTPSSLFLSPPAPSPKNGSSSDSSVGEKLGTAGTDAGTGRTEEYRRRRHTMDKDSRGAAATTTTEHRFFRRSVICDSNATALELPGLPLSLPPPSAAPGVSQSTPPEPHREETLIAAASAQVAQQPPAAAAAVPGEPAAAVPAATIAPSSTSSKDRQVSQPNHVGSKEESPSARSGSGGSSAKEQQEERSQQQDDIEELETKAVGMSNDGRFLKFDIEIGRGSFKTVYKGLDTETTVEVAWCELQDRKLTKSERQRFKEEAEMLKGLQHPNIVRFYDSWESTVKGKKCIVLVTELMTSGTLKTYLKRFKVMKIKVLRSWCRQILKGLQFLHTRTPPIIHRDLKCDNIFITGPTGSVKIGDLGLATLKRASFAKSVIGTPEFMAPEMYEEKYDESVDVYAFGMCMLEMATSEYPYSECQNAAQIYRRVTSGVKPASFDKVAIPEVKEIIEGCIRQNKDERYSIKDLLNHAFFQEETGVRVELAEEDDGEKIAIKLWLRIEDIKKLKGKYKDNEAIEFSFDLDRDVPEDVAQEMVDSGYVCEGDHKTMAKAIKDRVSLIKRKREQRQLVREEQEKRKQEESSLKQQVEQQSSASQTGIKQLPSASTGVPTASTTSASVSTQVEPEEPEADQHQQLQYQQPSTSVLSDGTVDSGQGSSVFTESRVSSQQTVSYGSQHEQAHSTGTLPGHTASVVQAQSQPHGVYPPSSMAQGQSQSQPSSSSITGVSSSQPIQHPQQQQGIQQTAPPQQTVQYSLAQTSASSEATTAQPMSQPQAPQVLPQGSAGKQSTQGVSQVAAPEPVPVAQPQPTQPTTLASSIDSAHSDVASGMSDGNENVPPSSGRHEGRATKRHYRKSVRSRSRHEKTSRPKLRILNVSNKGDRVVECQLETHNRKMVTFKFDLDGDNPEEIATIMVNNDFILAIERESFVDQVREIIEKADEMLSEDVSVEPEGDQGLESLQGKDDYGFSGSQKLEGEFKQPLPASSMPQQIGVPTSSLTQVVHSAGRRFIVSPVPESRLRESKTFTSEIPDTVAASTSHGAGMNLSHSASSLSLQQAFSELKNAQMTDGPSTAPPNFSQTGPTFPAGPPSMSSIAGVPATAAATASVSVPVTSCPLTDISISVTQPEMTVPAEKGAAGVATCTGVITSSGLPVPPVSESALLSSVASSITIPTVVSVSATSQSVQAATSGSIVSRTGTSPSVPVSTSASAGGSAAVPGAKPPPVLPQQSAGNTAGVPTLTSVSTATPFSSMASQLSLQLSSSTSAPTLAETVVVSAHSLDKTSHSSTTGVALSHSVSSSSSPGAGVSSASSQASGVYPLAIPSAVASAPVFPHAAGPASTPLLPQGPTIPPMVQPVANVPAVQQTLIHSQPQPALLPNQPHTHCPEVDADTQPKAPGIDDIKTLEEKLRSLFSEHSSSGTQHASVSVETSLVVETSVTPGVPTTAVAPSKIMTSTTSTGLPPTSLPLGTAGLPVVPVMTPGQVSTPVSYVSAAVSTTPGVKPATAPSKPPVTKAPVLPVGTELPAGTPSSEQLPSLPGPSLTQAQQPLEDLDAQLRRALSPETTAVTSAVGPVSVVAPAAVSEAGAQPQKDVSQVTEGSVLATSSGTGVFKMGRFQVSVAMDDAQKEGKHKSEDAKSVHFESSTSESSVLSSSSPESTLVKQGPNGITIRHAPSDMPDGAHKTPASEAKSETGQPTKVGRFQMTATANKVGRFSVSRTADMIAEAKKEGPMVSPPFVDLEQDVLPASIPKKEKPEFSEPSHLNGPSSDLEAAFLSRDMDDGSGSPHSPPQLGSRSLPIQNLSQSLSNSLNSSYMSSDNESDIEDEDLKLELQRLREKHLKEIQDLQSRQKHEIESLYTKLGKVPPAVIIPPAAPLSGRRRRPTKSKGSKSSRGSSLASKSPQLSGNLSGQSAASVLHPQQTLHPPGNTPETGQNQLLQPLKPSPSSDNLYSAFTSDGAISVPSLSAPGQGCAKFNCASEQVTFKAGGRRTRFLSTPCLALWKMVKKVCPCNQLCMCPPAEPKSGTSSTNTVGGPVNSQAAQAQPAALTSSKKGTFTDDLHKLVDNWARDAMNLSGRRGSRGHMNYEGPGMARKFSAPGQLCVSMTSNLGGSAPIPAASATSLGHFTKSMCPPQQYGFPAPPFGAQWSGTGGPAPQPLGQFQPVGTASLQNFNISNLQKSISNPPGSNLRTT</sequence>
<keyword evidence="6" id="KW-0597">Phosphoprotein</keyword>
<feature type="region of interest" description="Disordered" evidence="13">
    <location>
        <begin position="1288"/>
        <end position="1317"/>
    </location>
</feature>
<feature type="region of interest" description="Disordered" evidence="13">
    <location>
        <begin position="93"/>
        <end position="205"/>
    </location>
</feature>
<feature type="compositionally biased region" description="Polar residues" evidence="13">
    <location>
        <begin position="1907"/>
        <end position="1955"/>
    </location>
</feature>
<feature type="compositionally biased region" description="Basic and acidic residues" evidence="13">
    <location>
        <begin position="574"/>
        <end position="590"/>
    </location>
</feature>
<comment type="cofactor">
    <cofactor evidence="1">
        <name>Mg(2+)</name>
        <dbReference type="ChEBI" id="CHEBI:18420"/>
    </cofactor>
</comment>
<feature type="compositionally biased region" description="Low complexity" evidence="13">
    <location>
        <begin position="1202"/>
        <end position="1224"/>
    </location>
</feature>
<dbReference type="Pfam" id="PF12202">
    <property type="entry name" value="OSR1_C"/>
    <property type="match status" value="1"/>
</dbReference>
<feature type="region of interest" description="Disordered" evidence="13">
    <location>
        <begin position="1873"/>
        <end position="1955"/>
    </location>
</feature>
<gene>
    <name evidence="16" type="primary">WNK1</name>
</gene>